<dbReference type="GO" id="GO:0046854">
    <property type="term" value="P:phosphatidylinositol phosphate biosynthetic process"/>
    <property type="evidence" value="ECO:0007669"/>
    <property type="project" value="TreeGrafter"/>
</dbReference>
<dbReference type="InterPro" id="IPR018619">
    <property type="entry name" value="Hyccin"/>
</dbReference>
<accession>A0A669EGG2</accession>
<dbReference type="Pfam" id="PF09790">
    <property type="entry name" value="Hyccin"/>
    <property type="match status" value="1"/>
</dbReference>
<evidence type="ECO:0000313" key="7">
    <source>
        <dbReference type="Ensembl" id="ENSONIP00000070599.1"/>
    </source>
</evidence>
<organism evidence="7 8">
    <name type="scientific">Oreochromis niloticus</name>
    <name type="common">Nile tilapia</name>
    <name type="synonym">Tilapia nilotica</name>
    <dbReference type="NCBI Taxonomy" id="8128"/>
    <lineage>
        <taxon>Eukaryota</taxon>
        <taxon>Metazoa</taxon>
        <taxon>Chordata</taxon>
        <taxon>Craniata</taxon>
        <taxon>Vertebrata</taxon>
        <taxon>Euteleostomi</taxon>
        <taxon>Actinopterygii</taxon>
        <taxon>Neopterygii</taxon>
        <taxon>Teleostei</taxon>
        <taxon>Neoteleostei</taxon>
        <taxon>Acanthomorphata</taxon>
        <taxon>Ovalentaria</taxon>
        <taxon>Cichlomorphae</taxon>
        <taxon>Cichliformes</taxon>
        <taxon>Cichlidae</taxon>
        <taxon>African cichlids</taxon>
        <taxon>Pseudocrenilabrinae</taxon>
        <taxon>Oreochromini</taxon>
        <taxon>Oreochromis</taxon>
    </lineage>
</organism>
<keyword evidence="5" id="KW-0472">Membrane</keyword>
<dbReference type="GO" id="GO:0072659">
    <property type="term" value="P:protein localization to plasma membrane"/>
    <property type="evidence" value="ECO:0007669"/>
    <property type="project" value="TreeGrafter"/>
</dbReference>
<evidence type="ECO:0000256" key="5">
    <source>
        <dbReference type="ARBA" id="ARBA00023136"/>
    </source>
</evidence>
<dbReference type="GeneTree" id="ENSGT00390000011295"/>
<keyword evidence="3" id="KW-1003">Cell membrane</keyword>
<dbReference type="Ensembl" id="ENSONIT00000037559.1">
    <property type="protein sequence ID" value="ENSONIP00000070599.1"/>
    <property type="gene ID" value="ENSONIG00000002018.2"/>
</dbReference>
<evidence type="ECO:0000256" key="2">
    <source>
        <dbReference type="ARBA" id="ARBA00004514"/>
    </source>
</evidence>
<protein>
    <submittedName>
        <fullName evidence="7">Hyccin PI4KA lipid kinase complex subunit 1</fullName>
    </submittedName>
</protein>
<dbReference type="Proteomes" id="UP000005207">
    <property type="component" value="Linkage group LG22"/>
</dbReference>
<reference evidence="7" key="2">
    <citation type="submission" date="2025-08" db="UniProtKB">
        <authorList>
            <consortium name="Ensembl"/>
        </authorList>
    </citation>
    <scope>IDENTIFICATION</scope>
</reference>
<evidence type="ECO:0000256" key="1">
    <source>
        <dbReference type="ARBA" id="ARBA00004236"/>
    </source>
</evidence>
<evidence type="ECO:0000256" key="4">
    <source>
        <dbReference type="ARBA" id="ARBA00022490"/>
    </source>
</evidence>
<proteinExistence type="inferred from homology"/>
<dbReference type="AlphaFoldDB" id="A0A669EGG2"/>
<sequence>MLAMDQGVVEEWLSEFKTLPDSAVSTYAASLKDKGALVPALYKVIRENYSDLLEPVCHQLFEFYRSGEPQLQRFTLQFLPELLWSLLSVSAARDPHTSGCIEALLLGIYNLEIVDKDGQSKVLSFTVPSLSKPSVYHEPSTIGSMALTEGALANHGLSRVVYSGPHLQRETFTAQNRFEVLTFLLLCYNAALSYMSSTSLQSLCQLSSRVCICGYPRQQMRRYKGINTRLTVTSEFLVQLITGIHYALCNGEVDLGSKALDDVLYRAQLELFPEALLVGNAIKSSLHSAALKSNNKEGARSIQVEITPTSSRISRNAVTSLSIRGHRWKRHGETHTQVKLFQGMNLTPKERARSLDLIIAHSPFSLCDSRRVVVIPHGAPKDHRLPILSFLTSAIPLHLRICSLKTTSSCLISENTLEMLAAQGQNSLPGRQIQHAT</sequence>
<evidence type="ECO:0000313" key="8">
    <source>
        <dbReference type="Proteomes" id="UP000005207"/>
    </source>
</evidence>
<dbReference type="GO" id="GO:0005829">
    <property type="term" value="C:cytosol"/>
    <property type="evidence" value="ECO:0007669"/>
    <property type="project" value="UniProtKB-SubCell"/>
</dbReference>
<name>A0A669EGG2_ORENI</name>
<comment type="similarity">
    <text evidence="6">Belongs to the Hyccin family.</text>
</comment>
<comment type="subcellular location">
    <subcellularLocation>
        <location evidence="1">Cell membrane</location>
    </subcellularLocation>
    <subcellularLocation>
        <location evidence="2">Cytoplasm</location>
        <location evidence="2">Cytosol</location>
    </subcellularLocation>
</comment>
<reference evidence="7" key="3">
    <citation type="submission" date="2025-09" db="UniProtKB">
        <authorList>
            <consortium name="Ensembl"/>
        </authorList>
    </citation>
    <scope>IDENTIFICATION</scope>
</reference>
<keyword evidence="4" id="KW-0963">Cytoplasm</keyword>
<gene>
    <name evidence="7" type="primary">HYCC1</name>
    <name evidence="7" type="synonym">hycc1</name>
</gene>
<evidence type="ECO:0000256" key="6">
    <source>
        <dbReference type="ARBA" id="ARBA00034482"/>
    </source>
</evidence>
<dbReference type="GO" id="GO:0005886">
    <property type="term" value="C:plasma membrane"/>
    <property type="evidence" value="ECO:0007669"/>
    <property type="project" value="UniProtKB-SubCell"/>
</dbReference>
<reference evidence="8" key="1">
    <citation type="submission" date="2012-01" db="EMBL/GenBank/DDBJ databases">
        <title>The Genome Sequence of Oreochromis niloticus (Nile Tilapia).</title>
        <authorList>
            <consortium name="Broad Institute Genome Assembly Team"/>
            <consortium name="Broad Institute Sequencing Platform"/>
            <person name="Di Palma F."/>
            <person name="Johnson J."/>
            <person name="Lander E.S."/>
            <person name="Lindblad-Toh K."/>
        </authorList>
    </citation>
    <scope>NUCLEOTIDE SEQUENCE [LARGE SCALE GENOMIC DNA]</scope>
</reference>
<dbReference type="PANTHER" id="PTHR31220:SF4">
    <property type="entry name" value="HYCCIN"/>
    <property type="match status" value="1"/>
</dbReference>
<evidence type="ECO:0000256" key="3">
    <source>
        <dbReference type="ARBA" id="ARBA00022475"/>
    </source>
</evidence>
<keyword evidence="8" id="KW-1185">Reference proteome</keyword>
<dbReference type="PANTHER" id="PTHR31220">
    <property type="entry name" value="HYCCIN RELATED"/>
    <property type="match status" value="1"/>
</dbReference>